<keyword evidence="8" id="KW-0297">G-protein coupled receptor</keyword>
<dbReference type="PANTHER" id="PTHR46061">
    <property type="entry name" value="THYROTROPIN-RELEASING HORMONE RECEPTOR"/>
    <property type="match status" value="1"/>
</dbReference>
<dbReference type="PROSITE" id="PS50262">
    <property type="entry name" value="G_PROTEIN_RECEP_F1_2"/>
    <property type="match status" value="1"/>
</dbReference>
<dbReference type="Proteomes" id="UP001177023">
    <property type="component" value="Unassembled WGS sequence"/>
</dbReference>
<feature type="transmembrane region" description="Helical" evidence="10">
    <location>
        <begin position="163"/>
        <end position="184"/>
    </location>
</feature>
<dbReference type="GO" id="GO:0004997">
    <property type="term" value="F:thyrotropin-releasing hormone receptor activity"/>
    <property type="evidence" value="ECO:0007669"/>
    <property type="project" value="InterPro"/>
</dbReference>
<feature type="transmembrane region" description="Helical" evidence="10">
    <location>
        <begin position="105"/>
        <end position="129"/>
    </location>
</feature>
<dbReference type="InterPro" id="IPR000276">
    <property type="entry name" value="GPCR_Rhodpsn"/>
</dbReference>
<organism evidence="12 13">
    <name type="scientific">Mesorhabditis spiculigera</name>
    <dbReference type="NCBI Taxonomy" id="96644"/>
    <lineage>
        <taxon>Eukaryota</taxon>
        <taxon>Metazoa</taxon>
        <taxon>Ecdysozoa</taxon>
        <taxon>Nematoda</taxon>
        <taxon>Chromadorea</taxon>
        <taxon>Rhabditida</taxon>
        <taxon>Rhabditina</taxon>
        <taxon>Rhabditomorpha</taxon>
        <taxon>Rhabditoidea</taxon>
        <taxon>Rhabditidae</taxon>
        <taxon>Mesorhabditinae</taxon>
        <taxon>Mesorhabditis</taxon>
    </lineage>
</organism>
<feature type="transmembrane region" description="Helical" evidence="10">
    <location>
        <begin position="204"/>
        <end position="230"/>
    </location>
</feature>
<keyword evidence="6 10" id="KW-0472">Membrane</keyword>
<dbReference type="GO" id="GO:0016020">
    <property type="term" value="C:membrane"/>
    <property type="evidence" value="ECO:0007669"/>
    <property type="project" value="UniProtKB-SubCell"/>
</dbReference>
<keyword evidence="5 10" id="KW-1133">Transmembrane helix</keyword>
<dbReference type="Pfam" id="PF00001">
    <property type="entry name" value="7tm_1"/>
    <property type="match status" value="1"/>
</dbReference>
<name>A0AA36CUI3_9BILA</name>
<dbReference type="PRINTS" id="PR00237">
    <property type="entry name" value="GPCRRHODOPSN"/>
</dbReference>
<sequence length="448" mass="50429">MNVSIEPGSASATLHFPTDALEDLLLASEEPYYPLSTRILITFLFVTLGLIGVVGNLMVIIVVYTVKGMVSTTNCYLVSLAIADAMFFIATLPSEMMLLHLEGQWHLFGSIGCSIFAFLPYFALTASVLSITAFTVERYLGICYPYKQLTWCSISRAKTIIRCIWLFSFIYNAPWLYLATVVEIDPGHPECTFKLDRDNWRYKAIYLFDFFTFYAIPMILNIVIYAKIAVQISRCGTMKMKMKHTIKGGVTSTGKAETTHTDFRVSTGSGRNPQKNRHGVVKMLAVVVITFAACWLPYKAMVMHNSFSDVDNKWDSETYIFFAKTMIFINCAINPILYNLMSNKFRSAFAQLLKGKKGKGSNSPKKGVSLLNVRPQERRRSDDDRWTLRHDEDDDDDDHTTESPKSSIKATEKCQLVQKSTTPLVVASPSVRFEPLTPSNSDGIIVEL</sequence>
<evidence type="ECO:0000256" key="8">
    <source>
        <dbReference type="RuleBase" id="RU000688"/>
    </source>
</evidence>
<feature type="transmembrane region" description="Helical" evidence="10">
    <location>
        <begin position="318"/>
        <end position="338"/>
    </location>
</feature>
<evidence type="ECO:0000256" key="3">
    <source>
        <dbReference type="ARBA" id="ARBA00018873"/>
    </source>
</evidence>
<feature type="non-terminal residue" evidence="12">
    <location>
        <position position="1"/>
    </location>
</feature>
<dbReference type="AlphaFoldDB" id="A0AA36CUI3"/>
<evidence type="ECO:0000256" key="5">
    <source>
        <dbReference type="ARBA" id="ARBA00022989"/>
    </source>
</evidence>
<dbReference type="InterPro" id="IPR017452">
    <property type="entry name" value="GPCR_Rhodpsn_7TM"/>
</dbReference>
<comment type="subcellular location">
    <subcellularLocation>
        <location evidence="2">Membrane</location>
    </subcellularLocation>
</comment>
<feature type="region of interest" description="Disordered" evidence="9">
    <location>
        <begin position="355"/>
        <end position="414"/>
    </location>
</feature>
<dbReference type="PROSITE" id="PS00237">
    <property type="entry name" value="G_PROTEIN_RECEP_F1_1"/>
    <property type="match status" value="1"/>
</dbReference>
<feature type="transmembrane region" description="Helical" evidence="10">
    <location>
        <begin position="39"/>
        <end position="63"/>
    </location>
</feature>
<accession>A0AA36CUI3</accession>
<dbReference type="SUPFAM" id="SSF81321">
    <property type="entry name" value="Family A G protein-coupled receptor-like"/>
    <property type="match status" value="1"/>
</dbReference>
<dbReference type="PANTHER" id="PTHR46061:SF3">
    <property type="entry name" value="THYROTROPIN-RELEASING HORMONE RECEPTOR"/>
    <property type="match status" value="1"/>
</dbReference>
<dbReference type="InterPro" id="IPR002120">
    <property type="entry name" value="TRH_rcpt_1"/>
</dbReference>
<evidence type="ECO:0000313" key="13">
    <source>
        <dbReference type="Proteomes" id="UP001177023"/>
    </source>
</evidence>
<gene>
    <name evidence="12" type="ORF">MSPICULIGERA_LOCUS12793</name>
</gene>
<keyword evidence="8" id="KW-0675">Receptor</keyword>
<evidence type="ECO:0000313" key="12">
    <source>
        <dbReference type="EMBL" id="CAJ0574460.1"/>
    </source>
</evidence>
<evidence type="ECO:0000256" key="4">
    <source>
        <dbReference type="ARBA" id="ARBA00022692"/>
    </source>
</evidence>
<comment type="similarity">
    <text evidence="8">Belongs to the G-protein coupled receptor 1 family.</text>
</comment>
<keyword evidence="8" id="KW-0807">Transducer</keyword>
<feature type="transmembrane region" description="Helical" evidence="10">
    <location>
        <begin position="279"/>
        <end position="298"/>
    </location>
</feature>
<dbReference type="PRINTS" id="PR01846">
    <property type="entry name" value="TRHRFAMILY"/>
</dbReference>
<evidence type="ECO:0000259" key="11">
    <source>
        <dbReference type="PROSITE" id="PS50262"/>
    </source>
</evidence>
<evidence type="ECO:0000256" key="6">
    <source>
        <dbReference type="ARBA" id="ARBA00023136"/>
    </source>
</evidence>
<keyword evidence="13" id="KW-1185">Reference proteome</keyword>
<comment type="caution">
    <text evidence="12">The sequence shown here is derived from an EMBL/GenBank/DDBJ whole genome shotgun (WGS) entry which is preliminary data.</text>
</comment>
<dbReference type="EMBL" id="CATQJA010002630">
    <property type="protein sequence ID" value="CAJ0574460.1"/>
    <property type="molecule type" value="Genomic_DNA"/>
</dbReference>
<proteinExistence type="inferred from homology"/>
<feature type="transmembrane region" description="Helical" evidence="10">
    <location>
        <begin position="75"/>
        <end position="93"/>
    </location>
</feature>
<keyword evidence="4 8" id="KW-0812">Transmembrane</keyword>
<protein>
    <recommendedName>
        <fullName evidence="3">Thyrotropin-releasing hormone receptor</fullName>
    </recommendedName>
    <alternativeName>
        <fullName evidence="7">Thyroliberin receptor</fullName>
    </alternativeName>
</protein>
<feature type="compositionally biased region" description="Basic and acidic residues" evidence="9">
    <location>
        <begin position="375"/>
        <end position="391"/>
    </location>
</feature>
<reference evidence="12" key="1">
    <citation type="submission" date="2023-06" db="EMBL/GenBank/DDBJ databases">
        <authorList>
            <person name="Delattre M."/>
        </authorList>
    </citation>
    <scope>NUCLEOTIDE SEQUENCE</scope>
    <source>
        <strain evidence="12">AF72</strain>
    </source>
</reference>
<comment type="function">
    <text evidence="1">Receptor for thyrotropin-releasing hormone (TRH). Upon ligand binding, this G-protein-coupled receptor triggers activation of the phosphatidylinositol (IP3)-calcium-protein kinase C (PKC) pathway.</text>
</comment>
<evidence type="ECO:0000256" key="7">
    <source>
        <dbReference type="ARBA" id="ARBA00032251"/>
    </source>
</evidence>
<dbReference type="Gene3D" id="1.20.1070.10">
    <property type="entry name" value="Rhodopsin 7-helix transmembrane proteins"/>
    <property type="match status" value="1"/>
</dbReference>
<evidence type="ECO:0000256" key="9">
    <source>
        <dbReference type="SAM" id="MobiDB-lite"/>
    </source>
</evidence>
<feature type="domain" description="G-protein coupled receptors family 1 profile" evidence="11">
    <location>
        <begin position="55"/>
        <end position="338"/>
    </location>
</feature>
<evidence type="ECO:0000256" key="1">
    <source>
        <dbReference type="ARBA" id="ARBA00004100"/>
    </source>
</evidence>
<evidence type="ECO:0000256" key="2">
    <source>
        <dbReference type="ARBA" id="ARBA00004370"/>
    </source>
</evidence>
<evidence type="ECO:0000256" key="10">
    <source>
        <dbReference type="SAM" id="Phobius"/>
    </source>
</evidence>